<gene>
    <name evidence="1" type="ORF">GCM10009827_019510</name>
</gene>
<dbReference type="Proteomes" id="UP001501470">
    <property type="component" value="Unassembled WGS sequence"/>
</dbReference>
<organism evidence="1 2">
    <name type="scientific">Dactylosporangium maewongense</name>
    <dbReference type="NCBI Taxonomy" id="634393"/>
    <lineage>
        <taxon>Bacteria</taxon>
        <taxon>Bacillati</taxon>
        <taxon>Actinomycetota</taxon>
        <taxon>Actinomycetes</taxon>
        <taxon>Micromonosporales</taxon>
        <taxon>Micromonosporaceae</taxon>
        <taxon>Dactylosporangium</taxon>
    </lineage>
</organism>
<keyword evidence="2" id="KW-1185">Reference proteome</keyword>
<name>A0ABN1ZWA2_9ACTN</name>
<protein>
    <submittedName>
        <fullName evidence="1">Uncharacterized protein</fullName>
    </submittedName>
</protein>
<evidence type="ECO:0000313" key="2">
    <source>
        <dbReference type="Proteomes" id="UP001501470"/>
    </source>
</evidence>
<reference evidence="1 2" key="1">
    <citation type="journal article" date="2019" name="Int. J. Syst. Evol. Microbiol.">
        <title>The Global Catalogue of Microorganisms (GCM) 10K type strain sequencing project: providing services to taxonomists for standard genome sequencing and annotation.</title>
        <authorList>
            <consortium name="The Broad Institute Genomics Platform"/>
            <consortium name="The Broad Institute Genome Sequencing Center for Infectious Disease"/>
            <person name="Wu L."/>
            <person name="Ma J."/>
        </authorList>
    </citation>
    <scope>NUCLEOTIDE SEQUENCE [LARGE SCALE GENOMIC DNA]</scope>
    <source>
        <strain evidence="1 2">JCM 15933</strain>
    </source>
</reference>
<comment type="caution">
    <text evidence="1">The sequence shown here is derived from an EMBL/GenBank/DDBJ whole genome shotgun (WGS) entry which is preliminary data.</text>
</comment>
<proteinExistence type="predicted"/>
<dbReference type="EMBL" id="BAAAQD010000003">
    <property type="protein sequence ID" value="GAA1505939.1"/>
    <property type="molecule type" value="Genomic_DNA"/>
</dbReference>
<sequence>MAALRKSLVLADPNRCWERELPMLTAFRYERTVVGRARCACFAALRASTLRLGPGRLPDQWL</sequence>
<accession>A0ABN1ZWA2</accession>
<evidence type="ECO:0000313" key="1">
    <source>
        <dbReference type="EMBL" id="GAA1505939.1"/>
    </source>
</evidence>